<reference evidence="3" key="1">
    <citation type="journal article" date="2019" name="bioRxiv">
        <title>The Genome of the Zebra Mussel, Dreissena polymorpha: A Resource for Invasive Species Research.</title>
        <authorList>
            <person name="McCartney M.A."/>
            <person name="Auch B."/>
            <person name="Kono T."/>
            <person name="Mallez S."/>
            <person name="Zhang Y."/>
            <person name="Obille A."/>
            <person name="Becker A."/>
            <person name="Abrahante J.E."/>
            <person name="Garbe J."/>
            <person name="Badalamenti J.P."/>
            <person name="Herman A."/>
            <person name="Mangelson H."/>
            <person name="Liachko I."/>
            <person name="Sullivan S."/>
            <person name="Sone E.D."/>
            <person name="Koren S."/>
            <person name="Silverstein K.A.T."/>
            <person name="Beckman K.B."/>
            <person name="Gohl D.M."/>
        </authorList>
    </citation>
    <scope>NUCLEOTIDE SEQUENCE</scope>
    <source>
        <strain evidence="3">Duluth1</strain>
        <tissue evidence="3">Whole animal</tissue>
    </source>
</reference>
<gene>
    <name evidence="3" type="ORF">DPMN_046750</name>
</gene>
<protein>
    <submittedName>
        <fullName evidence="3">Uncharacterized protein</fullName>
    </submittedName>
</protein>
<dbReference type="AlphaFoldDB" id="A0A9D4D7F4"/>
<feature type="chain" id="PRO_5039306558" evidence="2">
    <location>
        <begin position="25"/>
        <end position="207"/>
    </location>
</feature>
<feature type="signal peptide" evidence="2">
    <location>
        <begin position="1"/>
        <end position="24"/>
    </location>
</feature>
<sequence length="207" mass="23170">MSQNYMIYLPLFLLLGVYVRQGETIPTPTEVSPPPSGRQHNNHPISLMDIFNQRVQARSDMCPRQNVVLFFLTRNIEYLNPCIGPELRANWNGELATVAASTSGKETEEAASPSVHSDPEALRSSTSRKTEAASFSGRLLKRILHNMNERTTQVGNPPFFADRGSVDKRAILSLNSALASLGPLFQQENERPRRPPYRSHTDLLRLG</sequence>
<feature type="compositionally biased region" description="Basic and acidic residues" evidence="1">
    <location>
        <begin position="188"/>
        <end position="207"/>
    </location>
</feature>
<name>A0A9D4D7F4_DREPO</name>
<dbReference type="Proteomes" id="UP000828390">
    <property type="component" value="Unassembled WGS sequence"/>
</dbReference>
<evidence type="ECO:0000313" key="4">
    <source>
        <dbReference type="Proteomes" id="UP000828390"/>
    </source>
</evidence>
<evidence type="ECO:0000256" key="2">
    <source>
        <dbReference type="SAM" id="SignalP"/>
    </source>
</evidence>
<evidence type="ECO:0000256" key="1">
    <source>
        <dbReference type="SAM" id="MobiDB-lite"/>
    </source>
</evidence>
<evidence type="ECO:0000313" key="3">
    <source>
        <dbReference type="EMBL" id="KAH3740055.1"/>
    </source>
</evidence>
<reference evidence="3" key="2">
    <citation type="submission" date="2020-11" db="EMBL/GenBank/DDBJ databases">
        <authorList>
            <person name="McCartney M.A."/>
            <person name="Auch B."/>
            <person name="Kono T."/>
            <person name="Mallez S."/>
            <person name="Becker A."/>
            <person name="Gohl D.M."/>
            <person name="Silverstein K.A.T."/>
            <person name="Koren S."/>
            <person name="Bechman K.B."/>
            <person name="Herman A."/>
            <person name="Abrahante J.E."/>
            <person name="Garbe J."/>
        </authorList>
    </citation>
    <scope>NUCLEOTIDE SEQUENCE</scope>
    <source>
        <strain evidence="3">Duluth1</strain>
        <tissue evidence="3">Whole animal</tissue>
    </source>
</reference>
<keyword evidence="4" id="KW-1185">Reference proteome</keyword>
<comment type="caution">
    <text evidence="3">The sequence shown here is derived from an EMBL/GenBank/DDBJ whole genome shotgun (WGS) entry which is preliminary data.</text>
</comment>
<feature type="region of interest" description="Disordered" evidence="1">
    <location>
        <begin position="100"/>
        <end position="130"/>
    </location>
</feature>
<feature type="region of interest" description="Disordered" evidence="1">
    <location>
        <begin position="185"/>
        <end position="207"/>
    </location>
</feature>
<keyword evidence="2" id="KW-0732">Signal</keyword>
<dbReference type="EMBL" id="JAIWYP010000011">
    <property type="protein sequence ID" value="KAH3740055.1"/>
    <property type="molecule type" value="Genomic_DNA"/>
</dbReference>
<proteinExistence type="predicted"/>
<organism evidence="3 4">
    <name type="scientific">Dreissena polymorpha</name>
    <name type="common">Zebra mussel</name>
    <name type="synonym">Mytilus polymorpha</name>
    <dbReference type="NCBI Taxonomy" id="45954"/>
    <lineage>
        <taxon>Eukaryota</taxon>
        <taxon>Metazoa</taxon>
        <taxon>Spiralia</taxon>
        <taxon>Lophotrochozoa</taxon>
        <taxon>Mollusca</taxon>
        <taxon>Bivalvia</taxon>
        <taxon>Autobranchia</taxon>
        <taxon>Heteroconchia</taxon>
        <taxon>Euheterodonta</taxon>
        <taxon>Imparidentia</taxon>
        <taxon>Neoheterodontei</taxon>
        <taxon>Myida</taxon>
        <taxon>Dreissenoidea</taxon>
        <taxon>Dreissenidae</taxon>
        <taxon>Dreissena</taxon>
    </lineage>
</organism>
<accession>A0A9D4D7F4</accession>